<gene>
    <name evidence="2" type="ORF">XELAEV_18008309mg</name>
</gene>
<evidence type="ECO:0000313" key="2">
    <source>
        <dbReference type="EMBL" id="OCU02547.1"/>
    </source>
</evidence>
<name>A0A974E4G1_XENLA</name>
<reference evidence="3" key="1">
    <citation type="journal article" date="2016" name="Nature">
        <title>Genome evolution in the allotetraploid frog Xenopus laevis.</title>
        <authorList>
            <person name="Session A.M."/>
            <person name="Uno Y."/>
            <person name="Kwon T."/>
            <person name="Chapman J.A."/>
            <person name="Toyoda A."/>
            <person name="Takahashi S."/>
            <person name="Fukui A."/>
            <person name="Hikosaka A."/>
            <person name="Suzuki A."/>
            <person name="Kondo M."/>
            <person name="van Heeringen S.J."/>
            <person name="Quigley I."/>
            <person name="Heinz S."/>
            <person name="Ogino H."/>
            <person name="Ochi H."/>
            <person name="Hellsten U."/>
            <person name="Lyons J.B."/>
            <person name="Simakov O."/>
            <person name="Putnam N."/>
            <person name="Stites J."/>
            <person name="Kuroki Y."/>
            <person name="Tanaka T."/>
            <person name="Michiue T."/>
            <person name="Watanabe M."/>
            <person name="Bogdanovic O."/>
            <person name="Lister R."/>
            <person name="Georgiou G."/>
            <person name="Paranjpe S.S."/>
            <person name="van Kruijsbergen I."/>
            <person name="Shu S."/>
            <person name="Carlson J."/>
            <person name="Kinoshita T."/>
            <person name="Ohta Y."/>
            <person name="Mawaribuchi S."/>
            <person name="Jenkins J."/>
            <person name="Grimwood J."/>
            <person name="Schmutz J."/>
            <person name="Mitros T."/>
            <person name="Mozaffari S.V."/>
            <person name="Suzuki Y."/>
            <person name="Haramoto Y."/>
            <person name="Yamamoto T.S."/>
            <person name="Takagi C."/>
            <person name="Heald R."/>
            <person name="Miller K."/>
            <person name="Haudenschild C."/>
            <person name="Kitzman J."/>
            <person name="Nakayama T."/>
            <person name="Izutsu Y."/>
            <person name="Robert J."/>
            <person name="Fortriede J."/>
            <person name="Burns K."/>
            <person name="Lotay V."/>
            <person name="Karimi K."/>
            <person name="Yasuoka Y."/>
            <person name="Dichmann D.S."/>
            <person name="Flajnik M.F."/>
            <person name="Houston D.W."/>
            <person name="Shendure J."/>
            <person name="DuPasquier L."/>
            <person name="Vize P.D."/>
            <person name="Zorn A.M."/>
            <person name="Ito M."/>
            <person name="Marcotte E.M."/>
            <person name="Wallingford J.B."/>
            <person name="Ito Y."/>
            <person name="Asashima M."/>
            <person name="Ueno N."/>
            <person name="Matsuda Y."/>
            <person name="Veenstra G.J."/>
            <person name="Fujiyama A."/>
            <person name="Harland R.M."/>
            <person name="Taira M."/>
            <person name="Rokhsar D.S."/>
        </authorList>
    </citation>
    <scope>NUCLEOTIDE SEQUENCE [LARGE SCALE GENOMIC DNA]</scope>
    <source>
        <strain evidence="3">J</strain>
    </source>
</reference>
<evidence type="ECO:0000256" key="1">
    <source>
        <dbReference type="SAM" id="Phobius"/>
    </source>
</evidence>
<proteinExistence type="predicted"/>
<accession>A0A974E4G1</accession>
<organism evidence="2 3">
    <name type="scientific">Xenopus laevis</name>
    <name type="common">African clawed frog</name>
    <dbReference type="NCBI Taxonomy" id="8355"/>
    <lineage>
        <taxon>Eukaryota</taxon>
        <taxon>Metazoa</taxon>
        <taxon>Chordata</taxon>
        <taxon>Craniata</taxon>
        <taxon>Vertebrata</taxon>
        <taxon>Euteleostomi</taxon>
        <taxon>Amphibia</taxon>
        <taxon>Batrachia</taxon>
        <taxon>Anura</taxon>
        <taxon>Pipoidea</taxon>
        <taxon>Pipidae</taxon>
        <taxon>Xenopodinae</taxon>
        <taxon>Xenopus</taxon>
        <taxon>Xenopus</taxon>
    </lineage>
</organism>
<keyword evidence="1" id="KW-0472">Membrane</keyword>
<keyword evidence="1" id="KW-1133">Transmembrane helix</keyword>
<dbReference type="AlphaFoldDB" id="A0A974E4G1"/>
<sequence length="192" mass="21368">MDRRFGFLCMLRGAEETGEVENAGLMQNFTEQSKSCTGRMSLQATTFGFCFTGATLVLAVFIVIWKVMHREGPLSPPRPAGLWKERGGKDALIVRWIGAGGERRSSGVGRGKRINDRQRLVGSLRSWNVIIFPSTIMSAKYFMSWLAHICRVLKANLGGEPFQNKEIIRLLSFVKIEIINGACLNTQGKNVS</sequence>
<feature type="transmembrane region" description="Helical" evidence="1">
    <location>
        <begin position="44"/>
        <end position="65"/>
    </location>
</feature>
<dbReference type="Proteomes" id="UP000694892">
    <property type="component" value="Chromosome 1L"/>
</dbReference>
<dbReference type="EMBL" id="CM004466">
    <property type="protein sequence ID" value="OCU02547.1"/>
    <property type="molecule type" value="Genomic_DNA"/>
</dbReference>
<evidence type="ECO:0000313" key="3">
    <source>
        <dbReference type="Proteomes" id="UP000694892"/>
    </source>
</evidence>
<protein>
    <submittedName>
        <fullName evidence="2">Uncharacterized protein</fullName>
    </submittedName>
</protein>
<keyword evidence="1" id="KW-0812">Transmembrane</keyword>